<dbReference type="OrthoDB" id="9804765at2"/>
<dbReference type="RefSeq" id="WP_160659564.1">
    <property type="nucleotide sequence ID" value="NZ_BAABDV010000001.1"/>
</dbReference>
<keyword evidence="2" id="KW-1185">Reference proteome</keyword>
<dbReference type="Proteomes" id="UP000430272">
    <property type="component" value="Unassembled WGS sequence"/>
</dbReference>
<comment type="caution">
    <text evidence="1">The sequence shown here is derived from an EMBL/GenBank/DDBJ whole genome shotgun (WGS) entry which is preliminary data.</text>
</comment>
<dbReference type="SUPFAM" id="SSF55331">
    <property type="entry name" value="Tautomerase/MIF"/>
    <property type="match status" value="1"/>
</dbReference>
<dbReference type="PANTHER" id="PTHR38460">
    <property type="entry name" value="TAUTOMERASE YOLI-RELATED"/>
    <property type="match status" value="1"/>
</dbReference>
<dbReference type="Gene3D" id="3.30.429.10">
    <property type="entry name" value="Macrophage Migration Inhibitory Factor"/>
    <property type="match status" value="1"/>
</dbReference>
<dbReference type="InterPro" id="IPR037479">
    <property type="entry name" value="Tauto_MSAD"/>
</dbReference>
<organism evidence="1 2">
    <name type="scientific">Qipengyuania pelagi</name>
    <dbReference type="NCBI Taxonomy" id="994320"/>
    <lineage>
        <taxon>Bacteria</taxon>
        <taxon>Pseudomonadati</taxon>
        <taxon>Pseudomonadota</taxon>
        <taxon>Alphaproteobacteria</taxon>
        <taxon>Sphingomonadales</taxon>
        <taxon>Erythrobacteraceae</taxon>
        <taxon>Qipengyuania</taxon>
    </lineage>
</organism>
<accession>A0A844Y312</accession>
<sequence length="129" mass="14179">MPLVKIDMIKGRSDEEIRTFLGTVQDTIVDAFGVPESDRYQIVTEHKPGRMIMLDTGLGLDRSDKVVAIHIFTSPRTPDMLKALYKGLATNLKDTCGLDPQDLFIAVTPNGVSDWSFGCGEAQYMTGAL</sequence>
<protein>
    <submittedName>
        <fullName evidence="1">Tautomerase family protein</fullName>
    </submittedName>
</protein>
<reference evidence="1 2" key="1">
    <citation type="submission" date="2019-12" db="EMBL/GenBank/DDBJ databases">
        <title>Genomic-based taxomic classification of the family Erythrobacteraceae.</title>
        <authorList>
            <person name="Xu L."/>
        </authorList>
    </citation>
    <scope>NUCLEOTIDE SEQUENCE [LARGE SCALE GENOMIC DNA]</scope>
    <source>
        <strain evidence="1 2">JCM 17468</strain>
    </source>
</reference>
<dbReference type="Pfam" id="PF14552">
    <property type="entry name" value="Tautomerase_2"/>
    <property type="match status" value="1"/>
</dbReference>
<dbReference type="EMBL" id="WTYD01000001">
    <property type="protein sequence ID" value="MXO52595.1"/>
    <property type="molecule type" value="Genomic_DNA"/>
</dbReference>
<dbReference type="PANTHER" id="PTHR38460:SF1">
    <property type="entry name" value="TAUTOMERASE YOLI-RELATED"/>
    <property type="match status" value="1"/>
</dbReference>
<evidence type="ECO:0000313" key="1">
    <source>
        <dbReference type="EMBL" id="MXO52595.1"/>
    </source>
</evidence>
<name>A0A844Y312_9SPHN</name>
<evidence type="ECO:0000313" key="2">
    <source>
        <dbReference type="Proteomes" id="UP000430272"/>
    </source>
</evidence>
<dbReference type="AlphaFoldDB" id="A0A844Y312"/>
<gene>
    <name evidence="1" type="ORF">GRI47_01060</name>
</gene>
<dbReference type="InterPro" id="IPR014347">
    <property type="entry name" value="Tautomerase/MIF_sf"/>
</dbReference>
<proteinExistence type="predicted"/>